<feature type="domain" description="C2H2-type" evidence="9">
    <location>
        <begin position="110"/>
        <end position="137"/>
    </location>
</feature>
<dbReference type="PANTHER" id="PTHR24394">
    <property type="entry name" value="ZINC FINGER PROTEIN"/>
    <property type="match status" value="1"/>
</dbReference>
<name>A0A8S4RP79_9NEOP</name>
<dbReference type="AlphaFoldDB" id="A0A8S4RP79"/>
<comment type="subcellular location">
    <subcellularLocation>
        <location evidence="1">Nucleus</location>
    </subcellularLocation>
</comment>
<evidence type="ECO:0000256" key="4">
    <source>
        <dbReference type="ARBA" id="ARBA00022771"/>
    </source>
</evidence>
<dbReference type="FunFam" id="3.30.160.60:FF:000045">
    <property type="entry name" value="ZFP69 zinc finger protein B"/>
    <property type="match status" value="1"/>
</dbReference>
<dbReference type="FunFam" id="3.30.160.60:FF:000446">
    <property type="entry name" value="Zinc finger protein"/>
    <property type="match status" value="1"/>
</dbReference>
<accession>A0A8S4RP79</accession>
<evidence type="ECO:0000256" key="3">
    <source>
        <dbReference type="ARBA" id="ARBA00022737"/>
    </source>
</evidence>
<keyword evidence="3" id="KW-0677">Repeat</keyword>
<dbReference type="InterPro" id="IPR013087">
    <property type="entry name" value="Znf_C2H2_type"/>
</dbReference>
<evidence type="ECO:0000256" key="6">
    <source>
        <dbReference type="ARBA" id="ARBA00023125"/>
    </source>
</evidence>
<keyword evidence="7" id="KW-0539">Nucleus</keyword>
<dbReference type="Gene3D" id="3.30.160.60">
    <property type="entry name" value="Classic Zinc Finger"/>
    <property type="match status" value="5"/>
</dbReference>
<evidence type="ECO:0000256" key="1">
    <source>
        <dbReference type="ARBA" id="ARBA00004123"/>
    </source>
</evidence>
<proteinExistence type="predicted"/>
<keyword evidence="4 8" id="KW-0863">Zinc-finger</keyword>
<evidence type="ECO:0000256" key="2">
    <source>
        <dbReference type="ARBA" id="ARBA00022723"/>
    </source>
</evidence>
<dbReference type="GO" id="GO:0008270">
    <property type="term" value="F:zinc ion binding"/>
    <property type="evidence" value="ECO:0007669"/>
    <property type="project" value="UniProtKB-KW"/>
</dbReference>
<organism evidence="10 11">
    <name type="scientific">Pararge aegeria aegeria</name>
    <dbReference type="NCBI Taxonomy" id="348720"/>
    <lineage>
        <taxon>Eukaryota</taxon>
        <taxon>Metazoa</taxon>
        <taxon>Ecdysozoa</taxon>
        <taxon>Arthropoda</taxon>
        <taxon>Hexapoda</taxon>
        <taxon>Insecta</taxon>
        <taxon>Pterygota</taxon>
        <taxon>Neoptera</taxon>
        <taxon>Endopterygota</taxon>
        <taxon>Lepidoptera</taxon>
        <taxon>Glossata</taxon>
        <taxon>Ditrysia</taxon>
        <taxon>Papilionoidea</taxon>
        <taxon>Nymphalidae</taxon>
        <taxon>Satyrinae</taxon>
        <taxon>Satyrini</taxon>
        <taxon>Parargina</taxon>
        <taxon>Pararge</taxon>
    </lineage>
</organism>
<dbReference type="EMBL" id="CAKXAJ010025322">
    <property type="protein sequence ID" value="CAH2238130.1"/>
    <property type="molecule type" value="Genomic_DNA"/>
</dbReference>
<evidence type="ECO:0000313" key="11">
    <source>
        <dbReference type="Proteomes" id="UP000838756"/>
    </source>
</evidence>
<dbReference type="Pfam" id="PF00096">
    <property type="entry name" value="zf-C2H2"/>
    <property type="match status" value="4"/>
</dbReference>
<feature type="domain" description="C2H2-type" evidence="9">
    <location>
        <begin position="166"/>
        <end position="192"/>
    </location>
</feature>
<comment type="caution">
    <text evidence="10">The sequence shown here is derived from an EMBL/GenBank/DDBJ whole genome shotgun (WGS) entry which is preliminary data.</text>
</comment>
<reference evidence="10" key="1">
    <citation type="submission" date="2022-03" db="EMBL/GenBank/DDBJ databases">
        <authorList>
            <person name="Lindestad O."/>
        </authorList>
    </citation>
    <scope>NUCLEOTIDE SEQUENCE</scope>
</reference>
<evidence type="ECO:0000256" key="8">
    <source>
        <dbReference type="PROSITE-ProRule" id="PRU00042"/>
    </source>
</evidence>
<keyword evidence="2" id="KW-0479">Metal-binding</keyword>
<dbReference type="GO" id="GO:0000981">
    <property type="term" value="F:DNA-binding transcription factor activity, RNA polymerase II-specific"/>
    <property type="evidence" value="ECO:0007669"/>
    <property type="project" value="TreeGrafter"/>
</dbReference>
<feature type="domain" description="C2H2-type" evidence="9">
    <location>
        <begin position="82"/>
        <end position="109"/>
    </location>
</feature>
<dbReference type="InterPro" id="IPR036236">
    <property type="entry name" value="Znf_C2H2_sf"/>
</dbReference>
<dbReference type="SMART" id="SM00355">
    <property type="entry name" value="ZnF_C2H2"/>
    <property type="match status" value="6"/>
</dbReference>
<protein>
    <submittedName>
        <fullName evidence="10">Jg22058 protein</fullName>
    </submittedName>
</protein>
<evidence type="ECO:0000256" key="5">
    <source>
        <dbReference type="ARBA" id="ARBA00022833"/>
    </source>
</evidence>
<feature type="domain" description="C2H2-type" evidence="9">
    <location>
        <begin position="138"/>
        <end position="165"/>
    </location>
</feature>
<dbReference type="GO" id="GO:0005634">
    <property type="term" value="C:nucleus"/>
    <property type="evidence" value="ECO:0007669"/>
    <property type="project" value="UniProtKB-SubCell"/>
</dbReference>
<dbReference type="SUPFAM" id="SSF57667">
    <property type="entry name" value="beta-beta-alpha zinc fingers"/>
    <property type="match status" value="3"/>
</dbReference>
<keyword evidence="5" id="KW-0862">Zinc</keyword>
<evidence type="ECO:0000256" key="7">
    <source>
        <dbReference type="ARBA" id="ARBA00023242"/>
    </source>
</evidence>
<dbReference type="PANTHER" id="PTHR24394:SF29">
    <property type="entry name" value="MYONEURIN"/>
    <property type="match status" value="1"/>
</dbReference>
<dbReference type="PROSITE" id="PS50157">
    <property type="entry name" value="ZINC_FINGER_C2H2_2"/>
    <property type="match status" value="5"/>
</dbReference>
<dbReference type="OrthoDB" id="427030at2759"/>
<sequence length="199" mass="22961">MKVANHDKESIGKPQKIFTKDGKKYGVCDICKKSVAIASWRRHSRSHLTVKRYSCHICGLGFNDSGNLSRHRKALHSEHRPHACNICHKTFSRNSHLQEHIRTHSDSRDYICDMCGKASKSSAALRMHRKIHLNEYRFGCIYCESRFRRRGELLVHVSVHTGEKAHVCGCGKAFRLRSQLANHTRKHIHEIQAMKQDLV</sequence>
<evidence type="ECO:0000259" key="9">
    <source>
        <dbReference type="PROSITE" id="PS50157"/>
    </source>
</evidence>
<feature type="domain" description="C2H2-type" evidence="9">
    <location>
        <begin position="53"/>
        <end position="81"/>
    </location>
</feature>
<dbReference type="Proteomes" id="UP000838756">
    <property type="component" value="Unassembled WGS sequence"/>
</dbReference>
<dbReference type="PROSITE" id="PS00028">
    <property type="entry name" value="ZINC_FINGER_C2H2_1"/>
    <property type="match status" value="3"/>
</dbReference>
<keyword evidence="6" id="KW-0238">DNA-binding</keyword>
<gene>
    <name evidence="10" type="primary">jg22058</name>
    <name evidence="10" type="ORF">PAEG_LOCUS15277</name>
</gene>
<dbReference type="GO" id="GO:0003677">
    <property type="term" value="F:DNA binding"/>
    <property type="evidence" value="ECO:0007669"/>
    <property type="project" value="UniProtKB-KW"/>
</dbReference>
<keyword evidence="11" id="KW-1185">Reference proteome</keyword>
<evidence type="ECO:0000313" key="10">
    <source>
        <dbReference type="EMBL" id="CAH2238130.1"/>
    </source>
</evidence>